<dbReference type="GO" id="GO:0016887">
    <property type="term" value="F:ATP hydrolysis activity"/>
    <property type="evidence" value="ECO:0007669"/>
    <property type="project" value="RHEA"/>
</dbReference>
<dbReference type="InterPro" id="IPR010285">
    <property type="entry name" value="DNA_helicase_pif1-like_DEAD"/>
</dbReference>
<keyword evidence="1" id="KW-0234">DNA repair</keyword>
<dbReference type="OrthoDB" id="1731748at2759"/>
<dbReference type="EMBL" id="SZYD01000012">
    <property type="protein sequence ID" value="KAD4585695.1"/>
    <property type="molecule type" value="Genomic_DNA"/>
</dbReference>
<evidence type="ECO:0000313" key="3">
    <source>
        <dbReference type="EMBL" id="KAD4585695.1"/>
    </source>
</evidence>
<feature type="domain" description="DNA helicase Pif1-like DEAD-box helicase" evidence="2">
    <location>
        <begin position="1"/>
        <end position="92"/>
    </location>
</feature>
<dbReference type="EC" id="5.6.2.3" evidence="1"/>
<keyword evidence="1" id="KW-0227">DNA damage</keyword>
<accession>A0A5N6NFH4</accession>
<keyword evidence="1" id="KW-0233">DNA recombination</keyword>
<gene>
    <name evidence="3" type="ORF">E3N88_23296</name>
</gene>
<sequence>MAKRQAIEAVDRTFQDIIGVSLPFGGKIMVMGGDLRQVLPVIKRSTRAQIVDASLRMSRLWSLTKKMRLTTNMRALNDPWFSDFLLIFGDGNKDTIEGSFIRVPDDMTIPFTIPESSIKELMNAVFPSIQTNLYSSDYIISRAILSTTNDSFKLKRKQFPIQLSFSMKINKAQEQTIPHVGVYLPNFVFPHGQIYVALSRGISRENTKVLVHPSKEFSRDDVYTSNVVFHEVLHDE</sequence>
<reference evidence="3 4" key="1">
    <citation type="submission" date="2019-05" db="EMBL/GenBank/DDBJ databases">
        <title>Mikania micrantha, genome provides insights into the molecular mechanism of rapid growth.</title>
        <authorList>
            <person name="Liu B."/>
        </authorList>
    </citation>
    <scope>NUCLEOTIDE SEQUENCE [LARGE SCALE GENOMIC DNA]</scope>
    <source>
        <strain evidence="3">NLD-2019</strain>
        <tissue evidence="3">Leaf</tissue>
    </source>
</reference>
<dbReference type="SUPFAM" id="SSF52540">
    <property type="entry name" value="P-loop containing nucleoside triphosphate hydrolases"/>
    <property type="match status" value="1"/>
</dbReference>
<evidence type="ECO:0000256" key="1">
    <source>
        <dbReference type="RuleBase" id="RU363044"/>
    </source>
</evidence>
<dbReference type="InterPro" id="IPR027417">
    <property type="entry name" value="P-loop_NTPase"/>
</dbReference>
<dbReference type="FunFam" id="3.40.50.300:FF:002884">
    <property type="entry name" value="ATP-dependent DNA helicase"/>
    <property type="match status" value="1"/>
</dbReference>
<organism evidence="3 4">
    <name type="scientific">Mikania micrantha</name>
    <name type="common">bitter vine</name>
    <dbReference type="NCBI Taxonomy" id="192012"/>
    <lineage>
        <taxon>Eukaryota</taxon>
        <taxon>Viridiplantae</taxon>
        <taxon>Streptophyta</taxon>
        <taxon>Embryophyta</taxon>
        <taxon>Tracheophyta</taxon>
        <taxon>Spermatophyta</taxon>
        <taxon>Magnoliopsida</taxon>
        <taxon>eudicotyledons</taxon>
        <taxon>Gunneridae</taxon>
        <taxon>Pentapetalae</taxon>
        <taxon>asterids</taxon>
        <taxon>campanulids</taxon>
        <taxon>Asterales</taxon>
        <taxon>Asteraceae</taxon>
        <taxon>Asteroideae</taxon>
        <taxon>Heliantheae alliance</taxon>
        <taxon>Eupatorieae</taxon>
        <taxon>Mikania</taxon>
    </lineage>
</organism>
<comment type="cofactor">
    <cofactor evidence="1">
        <name>Mg(2+)</name>
        <dbReference type="ChEBI" id="CHEBI:18420"/>
    </cofactor>
</comment>
<keyword evidence="1" id="KW-0378">Hydrolase</keyword>
<dbReference type="PANTHER" id="PTHR10492">
    <property type="match status" value="1"/>
</dbReference>
<dbReference type="Proteomes" id="UP000326396">
    <property type="component" value="Linkage Group LG2"/>
</dbReference>
<dbReference type="AlphaFoldDB" id="A0A5N6NFH4"/>
<dbReference type="GO" id="GO:0043139">
    <property type="term" value="F:5'-3' DNA helicase activity"/>
    <property type="evidence" value="ECO:0007669"/>
    <property type="project" value="UniProtKB-EC"/>
</dbReference>
<dbReference type="PANTHER" id="PTHR10492:SF94">
    <property type="entry name" value="ATP-DEPENDENT DNA HELICASE"/>
    <property type="match status" value="1"/>
</dbReference>
<proteinExistence type="inferred from homology"/>
<keyword evidence="4" id="KW-1185">Reference proteome</keyword>
<dbReference type="GO" id="GO:0006310">
    <property type="term" value="P:DNA recombination"/>
    <property type="evidence" value="ECO:0007669"/>
    <property type="project" value="UniProtKB-KW"/>
</dbReference>
<keyword evidence="1" id="KW-0547">Nucleotide-binding</keyword>
<dbReference type="GO" id="GO:0000723">
    <property type="term" value="P:telomere maintenance"/>
    <property type="evidence" value="ECO:0007669"/>
    <property type="project" value="InterPro"/>
</dbReference>
<name>A0A5N6NFH4_9ASTR</name>
<comment type="caution">
    <text evidence="3">The sequence shown here is derived from an EMBL/GenBank/DDBJ whole genome shotgun (WGS) entry which is preliminary data.</text>
</comment>
<dbReference type="Pfam" id="PF05970">
    <property type="entry name" value="PIF1"/>
    <property type="match status" value="1"/>
</dbReference>
<dbReference type="GO" id="GO:0005524">
    <property type="term" value="F:ATP binding"/>
    <property type="evidence" value="ECO:0007669"/>
    <property type="project" value="UniProtKB-KW"/>
</dbReference>
<protein>
    <recommendedName>
        <fullName evidence="1">ATP-dependent DNA helicase</fullName>
        <ecNumber evidence="1">5.6.2.3</ecNumber>
    </recommendedName>
</protein>
<keyword evidence="1" id="KW-0067">ATP-binding</keyword>
<comment type="catalytic activity">
    <reaction evidence="1">
        <text>ATP + H2O = ADP + phosphate + H(+)</text>
        <dbReference type="Rhea" id="RHEA:13065"/>
        <dbReference type="ChEBI" id="CHEBI:15377"/>
        <dbReference type="ChEBI" id="CHEBI:15378"/>
        <dbReference type="ChEBI" id="CHEBI:30616"/>
        <dbReference type="ChEBI" id="CHEBI:43474"/>
        <dbReference type="ChEBI" id="CHEBI:456216"/>
        <dbReference type="EC" id="5.6.2.3"/>
    </reaction>
</comment>
<keyword evidence="1" id="KW-0347">Helicase</keyword>
<dbReference type="GO" id="GO:0006281">
    <property type="term" value="P:DNA repair"/>
    <property type="evidence" value="ECO:0007669"/>
    <property type="project" value="UniProtKB-KW"/>
</dbReference>
<comment type="similarity">
    <text evidence="1">Belongs to the helicase family.</text>
</comment>
<evidence type="ECO:0000259" key="2">
    <source>
        <dbReference type="Pfam" id="PF05970"/>
    </source>
</evidence>
<evidence type="ECO:0000313" key="4">
    <source>
        <dbReference type="Proteomes" id="UP000326396"/>
    </source>
</evidence>